<dbReference type="InterPro" id="IPR029058">
    <property type="entry name" value="AB_hydrolase_fold"/>
</dbReference>
<accession>A0A2V3IHD0</accession>
<comment type="caution">
    <text evidence="2">The sequence shown here is derived from an EMBL/GenBank/DDBJ whole genome shotgun (WGS) entry which is preliminary data.</text>
</comment>
<keyword evidence="2" id="KW-0378">Hydrolase</keyword>
<dbReference type="Gene3D" id="3.40.50.1820">
    <property type="entry name" value="alpha/beta hydrolase"/>
    <property type="match status" value="1"/>
</dbReference>
<dbReference type="InterPro" id="IPR022742">
    <property type="entry name" value="Hydrolase_4"/>
</dbReference>
<dbReference type="Pfam" id="PF12146">
    <property type="entry name" value="Hydrolase_4"/>
    <property type="match status" value="1"/>
</dbReference>
<dbReference type="PRINTS" id="PR00111">
    <property type="entry name" value="ABHYDROLASE"/>
</dbReference>
<evidence type="ECO:0000259" key="1">
    <source>
        <dbReference type="Pfam" id="PF12146"/>
    </source>
</evidence>
<dbReference type="EMBL" id="NBIV01000214">
    <property type="protein sequence ID" value="PXF41491.1"/>
    <property type="molecule type" value="Genomic_DNA"/>
</dbReference>
<proteinExistence type="predicted"/>
<dbReference type="Proteomes" id="UP000247409">
    <property type="component" value="Unassembled WGS sequence"/>
</dbReference>
<evidence type="ECO:0000313" key="3">
    <source>
        <dbReference type="Proteomes" id="UP000247409"/>
    </source>
</evidence>
<dbReference type="PANTHER" id="PTHR43689">
    <property type="entry name" value="HYDROLASE"/>
    <property type="match status" value="1"/>
</dbReference>
<sequence length="243" mass="27369">MLEYRYVLPMLEEARVQSHFLDVLGWGLTECPTIPEFRYGPTAKREHLRAFVDQVVGGGPLVLVGASLGGAIAIDFALNFPKLVQGMVLLSPQAFTDKRSSPVMQLNGIAGMGAEVLRSNWLRRLAMKMSYENEEMRSSDDILKIGGLHCQKPGWKEAAVDFIKGEGYCISTRVRQVNCPTLVLWGEQDRVLPKKNAQRFVEEMATCRLQYVENCGHSPHIEKPSLVTDNILQFVRCRHHVSR</sequence>
<dbReference type="SUPFAM" id="SSF53474">
    <property type="entry name" value="alpha/beta-Hydrolases"/>
    <property type="match status" value="1"/>
</dbReference>
<dbReference type="AlphaFoldDB" id="A0A2V3IHD0"/>
<protein>
    <submittedName>
        <fullName evidence="2">Putative hydrolase YugF</fullName>
    </submittedName>
</protein>
<feature type="domain" description="Serine aminopeptidase S33" evidence="1">
    <location>
        <begin position="10"/>
        <end position="223"/>
    </location>
</feature>
<dbReference type="STRING" id="448386.A0A2V3IHD0"/>
<gene>
    <name evidence="2" type="ORF">BWQ96_08798</name>
</gene>
<dbReference type="InterPro" id="IPR000073">
    <property type="entry name" value="AB_hydrolase_1"/>
</dbReference>
<dbReference type="GO" id="GO:0016787">
    <property type="term" value="F:hydrolase activity"/>
    <property type="evidence" value="ECO:0007669"/>
    <property type="project" value="UniProtKB-KW"/>
</dbReference>
<evidence type="ECO:0000313" key="2">
    <source>
        <dbReference type="EMBL" id="PXF41491.1"/>
    </source>
</evidence>
<dbReference type="PANTHER" id="PTHR43689:SF8">
    <property type="entry name" value="ALPHA_BETA-HYDROLASES SUPERFAMILY PROTEIN"/>
    <property type="match status" value="1"/>
</dbReference>
<dbReference type="OrthoDB" id="4870at2759"/>
<keyword evidence="3" id="KW-1185">Reference proteome</keyword>
<organism evidence="2 3">
    <name type="scientific">Gracilariopsis chorda</name>
    <dbReference type="NCBI Taxonomy" id="448386"/>
    <lineage>
        <taxon>Eukaryota</taxon>
        <taxon>Rhodophyta</taxon>
        <taxon>Florideophyceae</taxon>
        <taxon>Rhodymeniophycidae</taxon>
        <taxon>Gracilariales</taxon>
        <taxon>Gracilariaceae</taxon>
        <taxon>Gracilariopsis</taxon>
    </lineage>
</organism>
<reference evidence="2 3" key="1">
    <citation type="journal article" date="2018" name="Mol. Biol. Evol.">
        <title>Analysis of the draft genome of the red seaweed Gracilariopsis chorda provides insights into genome size evolution in Rhodophyta.</title>
        <authorList>
            <person name="Lee J."/>
            <person name="Yang E.C."/>
            <person name="Graf L."/>
            <person name="Yang J.H."/>
            <person name="Qiu H."/>
            <person name="Zel Zion U."/>
            <person name="Chan C.X."/>
            <person name="Stephens T.G."/>
            <person name="Weber A.P.M."/>
            <person name="Boo G.H."/>
            <person name="Boo S.M."/>
            <person name="Kim K.M."/>
            <person name="Shin Y."/>
            <person name="Jung M."/>
            <person name="Lee S.J."/>
            <person name="Yim H.S."/>
            <person name="Lee J.H."/>
            <person name="Bhattacharya D."/>
            <person name="Yoon H.S."/>
        </authorList>
    </citation>
    <scope>NUCLEOTIDE SEQUENCE [LARGE SCALE GENOMIC DNA]</scope>
    <source>
        <strain evidence="2 3">SKKU-2015</strain>
        <tissue evidence="2">Whole body</tissue>
    </source>
</reference>
<name>A0A2V3IHD0_9FLOR</name>